<comment type="caution">
    <text evidence="8">The sequence shown here is derived from an EMBL/GenBank/DDBJ whole genome shotgun (WGS) entry which is preliminary data.</text>
</comment>
<proteinExistence type="inferred from homology"/>
<dbReference type="PROSITE" id="PS51935">
    <property type="entry name" value="NLPC_P60"/>
    <property type="match status" value="1"/>
</dbReference>
<keyword evidence="4" id="KW-0378">Hydrolase</keyword>
<organism evidence="8 9">
    <name type="scientific">Psychroflexus maritimus</name>
    <dbReference type="NCBI Taxonomy" id="2714865"/>
    <lineage>
        <taxon>Bacteria</taxon>
        <taxon>Pseudomonadati</taxon>
        <taxon>Bacteroidota</taxon>
        <taxon>Flavobacteriia</taxon>
        <taxon>Flavobacteriales</taxon>
        <taxon>Flavobacteriaceae</taxon>
        <taxon>Psychroflexus</taxon>
    </lineage>
</organism>
<keyword evidence="5" id="KW-0788">Thiol protease</keyword>
<evidence type="ECO:0000256" key="2">
    <source>
        <dbReference type="ARBA" id="ARBA00022670"/>
    </source>
</evidence>
<gene>
    <name evidence="8" type="ORF">G7034_07650</name>
</gene>
<dbReference type="GO" id="GO:0008234">
    <property type="term" value="F:cysteine-type peptidase activity"/>
    <property type="evidence" value="ECO:0007669"/>
    <property type="project" value="UniProtKB-KW"/>
</dbReference>
<dbReference type="InterPro" id="IPR052062">
    <property type="entry name" value="Murein_DD/LD_carboxypeptidase"/>
</dbReference>
<dbReference type="Gene3D" id="3.90.1720.10">
    <property type="entry name" value="endopeptidase domain like (from Nostoc punctiforme)"/>
    <property type="match status" value="1"/>
</dbReference>
<evidence type="ECO:0000313" key="8">
    <source>
        <dbReference type="EMBL" id="NGZ90123.1"/>
    </source>
</evidence>
<dbReference type="PANTHER" id="PTHR47360:SF1">
    <property type="entry name" value="ENDOPEPTIDASE NLPC-RELATED"/>
    <property type="match status" value="1"/>
</dbReference>
<keyword evidence="2" id="KW-0645">Protease</keyword>
<dbReference type="Proteomes" id="UP000643701">
    <property type="component" value="Unassembled WGS sequence"/>
</dbReference>
<evidence type="ECO:0000313" key="9">
    <source>
        <dbReference type="Proteomes" id="UP000643701"/>
    </source>
</evidence>
<feature type="signal peptide" evidence="6">
    <location>
        <begin position="1"/>
        <end position="30"/>
    </location>
</feature>
<evidence type="ECO:0000256" key="5">
    <source>
        <dbReference type="ARBA" id="ARBA00022807"/>
    </source>
</evidence>
<dbReference type="RefSeq" id="WP_166400368.1">
    <property type="nucleotide sequence ID" value="NZ_JAANAS010000050.1"/>
</dbReference>
<sequence length="163" mass="18433">MNTLKKSVSLKLYFKFLVLSLLAIQLQSCAAKKIRIKNATTVVNYSKQYLGTPYAWGGTSKKGIDCSGLVVNSFQQVEVYLPRTTKEQVKTGKRKGRKKLKKGDLVFFNTAKRGRKVNHVGIVTEVKGNDIKFIHASSSKGVMISSLKETYWRKNFKKARRVL</sequence>
<dbReference type="AlphaFoldDB" id="A0A967DZE6"/>
<dbReference type="Pfam" id="PF00877">
    <property type="entry name" value="NLPC_P60"/>
    <property type="match status" value="1"/>
</dbReference>
<dbReference type="GO" id="GO:0006508">
    <property type="term" value="P:proteolysis"/>
    <property type="evidence" value="ECO:0007669"/>
    <property type="project" value="UniProtKB-KW"/>
</dbReference>
<evidence type="ECO:0000259" key="7">
    <source>
        <dbReference type="PROSITE" id="PS51935"/>
    </source>
</evidence>
<dbReference type="PANTHER" id="PTHR47360">
    <property type="entry name" value="MUREIN DD-ENDOPEPTIDASE MEPS/MUREIN LD-CARBOXYPEPTIDASE"/>
    <property type="match status" value="1"/>
</dbReference>
<feature type="domain" description="NlpC/P60" evidence="7">
    <location>
        <begin position="36"/>
        <end position="163"/>
    </location>
</feature>
<feature type="chain" id="PRO_5036687857" evidence="6">
    <location>
        <begin position="31"/>
        <end position="163"/>
    </location>
</feature>
<reference evidence="8" key="1">
    <citation type="submission" date="2020-03" db="EMBL/GenBank/DDBJ databases">
        <title>Psychroflexus Maritimus sp. nov., isolate from marine sediment.</title>
        <authorList>
            <person name="Zhong Y.-L."/>
        </authorList>
    </citation>
    <scope>NUCLEOTIDE SEQUENCE</scope>
    <source>
        <strain evidence="8">C1</strain>
    </source>
</reference>
<evidence type="ECO:0000256" key="6">
    <source>
        <dbReference type="SAM" id="SignalP"/>
    </source>
</evidence>
<accession>A0A967DZE6</accession>
<name>A0A967DZE6_9FLAO</name>
<dbReference type="EMBL" id="JAANAS010000050">
    <property type="protein sequence ID" value="NGZ90123.1"/>
    <property type="molecule type" value="Genomic_DNA"/>
</dbReference>
<dbReference type="InterPro" id="IPR038765">
    <property type="entry name" value="Papain-like_cys_pep_sf"/>
</dbReference>
<dbReference type="InterPro" id="IPR000064">
    <property type="entry name" value="NLP_P60_dom"/>
</dbReference>
<keyword evidence="3 6" id="KW-0732">Signal</keyword>
<comment type="similarity">
    <text evidence="1">Belongs to the peptidase C40 family.</text>
</comment>
<evidence type="ECO:0000256" key="3">
    <source>
        <dbReference type="ARBA" id="ARBA00022729"/>
    </source>
</evidence>
<evidence type="ECO:0000256" key="4">
    <source>
        <dbReference type="ARBA" id="ARBA00022801"/>
    </source>
</evidence>
<evidence type="ECO:0000256" key="1">
    <source>
        <dbReference type="ARBA" id="ARBA00007074"/>
    </source>
</evidence>
<dbReference type="SUPFAM" id="SSF54001">
    <property type="entry name" value="Cysteine proteinases"/>
    <property type="match status" value="1"/>
</dbReference>
<protein>
    <submittedName>
        <fullName evidence="8">C40 family peptidase</fullName>
    </submittedName>
</protein>
<keyword evidence="9" id="KW-1185">Reference proteome</keyword>